<dbReference type="AlphaFoldDB" id="I6ZIC3"/>
<evidence type="ECO:0000313" key="2">
    <source>
        <dbReference type="EMBL" id="AFN64920.1"/>
    </source>
</evidence>
<reference evidence="2 3" key="1">
    <citation type="journal article" date="2012" name="J. Bacteriol.">
        <title>Complete genome sequence of Mycoplasma wenyonii strain Massachusetts.</title>
        <authorList>
            <person name="Dos Santos A.P."/>
            <person name="Guimaraes A.M."/>
            <person name="do Nascimento N.C."/>
            <person name="Sanmiguel P.J."/>
            <person name="Messick J.B."/>
        </authorList>
    </citation>
    <scope>NUCLEOTIDE SEQUENCE [LARGE SCALE GENOMIC DNA]</scope>
    <source>
        <strain evidence="2 3">Massachusetts</strain>
    </source>
</reference>
<proteinExistence type="predicted"/>
<feature type="domain" description="DUF31" evidence="1">
    <location>
        <begin position="107"/>
        <end position="409"/>
    </location>
</feature>
<protein>
    <recommendedName>
        <fullName evidence="1">DUF31 domain-containing protein</fullName>
    </recommendedName>
</protein>
<dbReference type="Proteomes" id="UP000009005">
    <property type="component" value="Chromosome"/>
</dbReference>
<dbReference type="NCBIfam" id="NF045841">
    <property type="entry name" value="Ig_SerProt_MIP"/>
    <property type="match status" value="1"/>
</dbReference>
<organism evidence="2 3">
    <name type="scientific">Mycoplasma wenyonii (strain Massachusetts)</name>
    <name type="common">Eperythrozoon wenyonii</name>
    <dbReference type="NCBI Taxonomy" id="1197325"/>
    <lineage>
        <taxon>Bacteria</taxon>
        <taxon>Bacillati</taxon>
        <taxon>Mycoplasmatota</taxon>
        <taxon>Mollicutes</taxon>
        <taxon>Mycoplasmataceae</taxon>
        <taxon>Mycoplasma</taxon>
    </lineage>
</organism>
<dbReference type="PATRIC" id="fig|1197325.3.peg.123"/>
<dbReference type="InterPro" id="IPR022382">
    <property type="entry name" value="Mycoplasma_peptidase_DUF31"/>
</dbReference>
<dbReference type="OrthoDB" id="399963at2"/>
<dbReference type="Pfam" id="PF01732">
    <property type="entry name" value="Mycop_pep_DUF31"/>
    <property type="match status" value="1"/>
</dbReference>
<dbReference type="RefSeq" id="WP_014849630.1">
    <property type="nucleotide sequence ID" value="NC_018149.1"/>
</dbReference>
<gene>
    <name evidence="2" type="ordered locus">WEN_00565</name>
</gene>
<sequence length="475" mass="54493">MALVKKLVLTLVTIPSSAVGVYKLWSPNVSSEPDFKFLTEGMEMTQVQEDAYDIHRQTIEAESAGTLAHQSQEIDWQEQKRLNREIAEKAFKKLDDYSFRIFWSCGIGTGWILDYEIPERADKYPTTWYIATAAHVINGYKFAENPYKQSLPSSVEETQRLRRKLAHRVNSYLPWYSRLSLWDHNTTTCDVSNKYGYSDLNLAKSSNGAELKAEYGGWLNGRMEEPKLFYAAFDLFEENPELGIRANNYKDFAVLEIKFKEEDYARRITNNFADHYRVESTDAINVFADPLDVRYDTEKIQQLEENFFELGYPKGNKGKFEQSRGWDEEREEGYKLLNDHSGLHHDTNQQKIRGFADGNKGIYKVEWNGTRRNDVGHFHLLGINKKYRLEGGASGSLFTDKDGNLLGIHGGGGGSSSTIVPLRGKERRGDHVIKSPKFDLLLGATGQKSSYREQVETYKKNTWLKARGWAHKAKN</sequence>
<dbReference type="HOGENOM" id="CLU_026987_1_0_14"/>
<evidence type="ECO:0000259" key="1">
    <source>
        <dbReference type="Pfam" id="PF01732"/>
    </source>
</evidence>
<dbReference type="SUPFAM" id="SSF50494">
    <property type="entry name" value="Trypsin-like serine proteases"/>
    <property type="match status" value="1"/>
</dbReference>
<dbReference type="STRING" id="1197325.WEN_00565"/>
<evidence type="ECO:0000313" key="3">
    <source>
        <dbReference type="Proteomes" id="UP000009005"/>
    </source>
</evidence>
<name>I6ZIC3_MYCWM</name>
<dbReference type="InterPro" id="IPR009003">
    <property type="entry name" value="Peptidase_S1_PA"/>
</dbReference>
<dbReference type="KEGG" id="mwe:WEN_00565"/>
<keyword evidence="3" id="KW-1185">Reference proteome</keyword>
<accession>I6ZIC3</accession>
<dbReference type="EMBL" id="CP003703">
    <property type="protein sequence ID" value="AFN64920.1"/>
    <property type="molecule type" value="Genomic_DNA"/>
</dbReference>